<gene>
    <name evidence="9" type="ORF">QWZ18_11800</name>
</gene>
<dbReference type="PANTHER" id="PTHR32309">
    <property type="entry name" value="TYROSINE-PROTEIN KINASE"/>
    <property type="match status" value="1"/>
</dbReference>
<keyword evidence="4 7" id="KW-1133">Transmembrane helix</keyword>
<evidence type="ECO:0000256" key="5">
    <source>
        <dbReference type="ARBA" id="ARBA00023136"/>
    </source>
</evidence>
<proteinExistence type="predicted"/>
<keyword evidence="3 7" id="KW-0812">Transmembrane</keyword>
<sequence>MMTLSAIQELLWRRKLSFILPVIAVFISSVLFQKYYPKTYEASTWLLLSGNPAVSMEGAGREQVTVAMREQMLKTESQIAQSPSVIQRAIQISNALEFVKQREPGQFQSDIPQNRLIELFVTSNLRVLSEPNTNLIKVTFRDKNPVFAADMADAVSTALREKHLELNLISGAPDFFSKESLKYKEELKEAAMRLRAYEQSHRIFAIADEKKLLLERLDSTSTELASTDGLIGKALGEIASLKMQIAALKSKLVLPPEIYGSSQQALANTSIRLSDQSSSDPPLLHIRIFQDSAQKLVSSNAELAGLEELKKKQSERVKSISDKLSYLSTQEEVYNGLKRDVTKAETDLLMISKRNTEAEVEKSLRSTESLSNLQIMQVAVPPLQPIWPKSSVTLILGVALGLMVGLATAIAVDWLKEEGRSA</sequence>
<dbReference type="Pfam" id="PF02706">
    <property type="entry name" value="Wzz"/>
    <property type="match status" value="1"/>
</dbReference>
<feature type="domain" description="Polysaccharide chain length determinant N-terminal" evidence="8">
    <location>
        <begin position="3"/>
        <end position="91"/>
    </location>
</feature>
<dbReference type="RefSeq" id="WP_238284674.1">
    <property type="nucleotide sequence ID" value="NZ_BPQS01000001.1"/>
</dbReference>
<dbReference type="PANTHER" id="PTHR32309:SF31">
    <property type="entry name" value="CAPSULAR EXOPOLYSACCHARIDE FAMILY"/>
    <property type="match status" value="1"/>
</dbReference>
<evidence type="ECO:0000313" key="10">
    <source>
        <dbReference type="Proteomes" id="UP001244297"/>
    </source>
</evidence>
<evidence type="ECO:0000259" key="8">
    <source>
        <dbReference type="Pfam" id="PF02706"/>
    </source>
</evidence>
<evidence type="ECO:0000256" key="6">
    <source>
        <dbReference type="SAM" id="Coils"/>
    </source>
</evidence>
<comment type="subcellular location">
    <subcellularLocation>
        <location evidence="1">Cell membrane</location>
        <topology evidence="1">Multi-pass membrane protein</topology>
    </subcellularLocation>
</comment>
<reference evidence="10" key="1">
    <citation type="journal article" date="2019" name="Int. J. Syst. Evol. Microbiol.">
        <title>The Global Catalogue of Microorganisms (GCM) 10K type strain sequencing project: providing services to taxonomists for standard genome sequencing and annotation.</title>
        <authorList>
            <consortium name="The Broad Institute Genomics Platform"/>
            <consortium name="The Broad Institute Genome Sequencing Center for Infectious Disease"/>
            <person name="Wu L."/>
            <person name="Ma J."/>
        </authorList>
    </citation>
    <scope>NUCLEOTIDE SEQUENCE [LARGE SCALE GENOMIC DNA]</scope>
    <source>
        <strain evidence="10">CECT 7806</strain>
    </source>
</reference>
<evidence type="ECO:0000256" key="1">
    <source>
        <dbReference type="ARBA" id="ARBA00004651"/>
    </source>
</evidence>
<keyword evidence="6" id="KW-0175">Coiled coil</keyword>
<dbReference type="EMBL" id="JAUFPT010000032">
    <property type="protein sequence ID" value="MDN3571304.1"/>
    <property type="molecule type" value="Genomic_DNA"/>
</dbReference>
<dbReference type="Proteomes" id="UP001244297">
    <property type="component" value="Unassembled WGS sequence"/>
</dbReference>
<keyword evidence="5 7" id="KW-0472">Membrane</keyword>
<keyword evidence="10" id="KW-1185">Reference proteome</keyword>
<accession>A0ABT8APG5</accession>
<protein>
    <submittedName>
        <fullName evidence="9">GNVR domain-containing protein</fullName>
    </submittedName>
</protein>
<dbReference type="InterPro" id="IPR050445">
    <property type="entry name" value="Bact_polysacc_biosynth/exp"/>
</dbReference>
<organism evidence="9 10">
    <name type="scientific">Methylobacterium longum</name>
    <dbReference type="NCBI Taxonomy" id="767694"/>
    <lineage>
        <taxon>Bacteria</taxon>
        <taxon>Pseudomonadati</taxon>
        <taxon>Pseudomonadota</taxon>
        <taxon>Alphaproteobacteria</taxon>
        <taxon>Hyphomicrobiales</taxon>
        <taxon>Methylobacteriaceae</taxon>
        <taxon>Methylobacterium</taxon>
    </lineage>
</organism>
<evidence type="ECO:0000313" key="9">
    <source>
        <dbReference type="EMBL" id="MDN3571304.1"/>
    </source>
</evidence>
<comment type="caution">
    <text evidence="9">The sequence shown here is derived from an EMBL/GenBank/DDBJ whole genome shotgun (WGS) entry which is preliminary data.</text>
</comment>
<evidence type="ECO:0000256" key="2">
    <source>
        <dbReference type="ARBA" id="ARBA00022475"/>
    </source>
</evidence>
<name>A0ABT8APG5_9HYPH</name>
<evidence type="ECO:0000256" key="7">
    <source>
        <dbReference type="SAM" id="Phobius"/>
    </source>
</evidence>
<dbReference type="InterPro" id="IPR003856">
    <property type="entry name" value="LPS_length_determ_N"/>
</dbReference>
<evidence type="ECO:0000256" key="4">
    <source>
        <dbReference type="ARBA" id="ARBA00022989"/>
    </source>
</evidence>
<feature type="transmembrane region" description="Helical" evidence="7">
    <location>
        <begin position="394"/>
        <end position="415"/>
    </location>
</feature>
<feature type="coiled-coil region" evidence="6">
    <location>
        <begin position="296"/>
        <end position="323"/>
    </location>
</feature>
<keyword evidence="2" id="KW-1003">Cell membrane</keyword>
<evidence type="ECO:0000256" key="3">
    <source>
        <dbReference type="ARBA" id="ARBA00022692"/>
    </source>
</evidence>